<comment type="caution">
    <text evidence="1">The sequence shown here is derived from an EMBL/GenBank/DDBJ whole genome shotgun (WGS) entry which is preliminary data.</text>
</comment>
<organism evidence="1 2">
    <name type="scientific">Pseudoclavibacter albus</name>
    <dbReference type="NCBI Taxonomy" id="272241"/>
    <lineage>
        <taxon>Bacteria</taxon>
        <taxon>Bacillati</taxon>
        <taxon>Actinomycetota</taxon>
        <taxon>Actinomycetes</taxon>
        <taxon>Micrococcales</taxon>
        <taxon>Microbacteriaceae</taxon>
        <taxon>Pseudoclavibacter</taxon>
    </lineage>
</organism>
<proteinExistence type="predicted"/>
<evidence type="ECO:0000313" key="2">
    <source>
        <dbReference type="Proteomes" id="UP001525379"/>
    </source>
</evidence>
<dbReference type="Pfam" id="PF04328">
    <property type="entry name" value="Sel_put"/>
    <property type="match status" value="1"/>
</dbReference>
<dbReference type="Proteomes" id="UP001525379">
    <property type="component" value="Unassembled WGS sequence"/>
</dbReference>
<gene>
    <name evidence="1" type="ORF">M3D15_10080</name>
</gene>
<dbReference type="RefSeq" id="WP_260104749.1">
    <property type="nucleotide sequence ID" value="NZ_JALXSQ010000071.1"/>
</dbReference>
<reference evidence="1 2" key="1">
    <citation type="submission" date="2022-04" db="EMBL/GenBank/DDBJ databases">
        <title>Human microbiome associated bacterial genomes.</title>
        <authorList>
            <person name="Sandstrom S."/>
            <person name="Salamzade R."/>
            <person name="Kalan L.R."/>
        </authorList>
    </citation>
    <scope>NUCLEOTIDE SEQUENCE [LARGE SCALE GENOMIC DNA]</scope>
    <source>
        <strain evidence="2">p3-SID1799</strain>
    </source>
</reference>
<keyword evidence="2" id="KW-1185">Reference proteome</keyword>
<dbReference type="EMBL" id="JALXSQ010000071">
    <property type="protein sequence ID" value="MCT2043665.1"/>
    <property type="molecule type" value="Genomic_DNA"/>
</dbReference>
<evidence type="ECO:0000313" key="1">
    <source>
        <dbReference type="EMBL" id="MCT2043665.1"/>
    </source>
</evidence>
<feature type="non-terminal residue" evidence="1">
    <location>
        <position position="62"/>
    </location>
</feature>
<dbReference type="InterPro" id="IPR007423">
    <property type="entry name" value="Sel_put"/>
</dbReference>
<name>A0ABT2HZV0_9MICO</name>
<accession>A0ABT2HZV0</accession>
<protein>
    <submittedName>
        <fullName evidence="1">YbdD/YjiX family protein</fullName>
    </submittedName>
</protein>
<sequence length="62" mass="7294">MSNARDVARRFWKGLRGVMGADAYDRYLAHHQRHHPGEPVMTAREFWRDKADEQDRNPGARC</sequence>